<dbReference type="PANTHER" id="PTHR36924">
    <property type="entry name" value="ANTITOXIN HIGA-1"/>
    <property type="match status" value="1"/>
</dbReference>
<dbReference type="RefSeq" id="WP_393990802.1">
    <property type="nucleotide sequence ID" value="NZ_JBAFVH010000001.1"/>
</dbReference>
<dbReference type="SMART" id="SM00530">
    <property type="entry name" value="HTH_XRE"/>
    <property type="match status" value="1"/>
</dbReference>
<dbReference type="EMBL" id="JBAFVH010000001">
    <property type="protein sequence ID" value="MFG1370714.1"/>
    <property type="molecule type" value="Genomic_DNA"/>
</dbReference>
<dbReference type="SUPFAM" id="SSF47413">
    <property type="entry name" value="lambda repressor-like DNA-binding domains"/>
    <property type="match status" value="1"/>
</dbReference>
<keyword evidence="4" id="KW-1185">Reference proteome</keyword>
<dbReference type="Gene3D" id="1.10.260.40">
    <property type="entry name" value="lambda repressor-like DNA-binding domains"/>
    <property type="match status" value="1"/>
</dbReference>
<gene>
    <name evidence="3" type="ORF">V5F32_00895</name>
</gene>
<evidence type="ECO:0000256" key="1">
    <source>
        <dbReference type="ARBA" id="ARBA00023125"/>
    </source>
</evidence>
<dbReference type="PROSITE" id="PS50943">
    <property type="entry name" value="HTH_CROC1"/>
    <property type="match status" value="1"/>
</dbReference>
<name>A0ABW6ZPR5_9HYPH</name>
<proteinExistence type="predicted"/>
<sequence>MARTTTPLPPVHPGEILREEFLIPFGLTPYALAGAVGVPRTRIERLAREETPVTADTALRLARYFGTSAEFWLNLQALHDVRVEEARLASALAAITPRAEATAA</sequence>
<dbReference type="InterPro" id="IPR001387">
    <property type="entry name" value="Cro/C1-type_HTH"/>
</dbReference>
<feature type="domain" description="HTH cro/C1-type" evidence="2">
    <location>
        <begin position="26"/>
        <end position="72"/>
    </location>
</feature>
<keyword evidence="1" id="KW-0238">DNA-binding</keyword>
<dbReference type="NCBIfam" id="TIGR02607">
    <property type="entry name" value="antidote_HigA"/>
    <property type="match status" value="1"/>
</dbReference>
<comment type="caution">
    <text evidence="3">The sequence shown here is derived from an EMBL/GenBank/DDBJ whole genome shotgun (WGS) entry which is preliminary data.</text>
</comment>
<dbReference type="InterPro" id="IPR013430">
    <property type="entry name" value="Toxin_antidote_HigA"/>
</dbReference>
<evidence type="ECO:0000313" key="4">
    <source>
        <dbReference type="Proteomes" id="UP001604002"/>
    </source>
</evidence>
<dbReference type="CDD" id="cd00093">
    <property type="entry name" value="HTH_XRE"/>
    <property type="match status" value="1"/>
</dbReference>
<organism evidence="3 4">
    <name type="scientific">Xanthobacter oligotrophicus</name>
    <dbReference type="NCBI Taxonomy" id="2607286"/>
    <lineage>
        <taxon>Bacteria</taxon>
        <taxon>Pseudomonadati</taxon>
        <taxon>Pseudomonadota</taxon>
        <taxon>Alphaproteobacteria</taxon>
        <taxon>Hyphomicrobiales</taxon>
        <taxon>Xanthobacteraceae</taxon>
        <taxon>Xanthobacter</taxon>
    </lineage>
</organism>
<dbReference type="Pfam" id="PF01381">
    <property type="entry name" value="HTH_3"/>
    <property type="match status" value="1"/>
</dbReference>
<dbReference type="PANTHER" id="PTHR36924:SF1">
    <property type="entry name" value="ANTITOXIN HIGA-1"/>
    <property type="match status" value="1"/>
</dbReference>
<evidence type="ECO:0000313" key="3">
    <source>
        <dbReference type="EMBL" id="MFG1370714.1"/>
    </source>
</evidence>
<accession>A0ABW6ZPR5</accession>
<dbReference type="InterPro" id="IPR010982">
    <property type="entry name" value="Lambda_DNA-bd_dom_sf"/>
</dbReference>
<dbReference type="Proteomes" id="UP001604002">
    <property type="component" value="Unassembled WGS sequence"/>
</dbReference>
<reference evidence="3 4" key="1">
    <citation type="submission" date="2024-02" db="EMBL/GenBank/DDBJ databases">
        <title>Expansion and revision of Xanthobacter and proposal of Roseixanthobacter gen. nov.</title>
        <authorList>
            <person name="Soltysiak M.P.M."/>
            <person name="Jalihal A."/>
            <person name="Ory A."/>
            <person name="Chrisophersen C."/>
            <person name="Lee A.D."/>
            <person name="Boulton J."/>
            <person name="Springer M."/>
        </authorList>
    </citation>
    <scope>NUCLEOTIDE SEQUENCE [LARGE SCALE GENOMIC DNA]</scope>
    <source>
        <strain evidence="3 4">23A</strain>
    </source>
</reference>
<protein>
    <submittedName>
        <fullName evidence="3">HigA family addiction module antitoxin</fullName>
    </submittedName>
</protein>
<evidence type="ECO:0000259" key="2">
    <source>
        <dbReference type="PROSITE" id="PS50943"/>
    </source>
</evidence>